<reference evidence="2" key="1">
    <citation type="submission" date="2020-05" db="EMBL/GenBank/DDBJ databases">
        <title>Phylogenomic resolution of chytrid fungi.</title>
        <authorList>
            <person name="Stajich J.E."/>
            <person name="Amses K."/>
            <person name="Simmons R."/>
            <person name="Seto K."/>
            <person name="Myers J."/>
            <person name="Bonds A."/>
            <person name="Quandt C.A."/>
            <person name="Barry K."/>
            <person name="Liu P."/>
            <person name="Grigoriev I."/>
            <person name="Longcore J.E."/>
            <person name="James T.Y."/>
        </authorList>
    </citation>
    <scope>NUCLEOTIDE SEQUENCE</scope>
    <source>
        <strain evidence="2">JEL0513</strain>
    </source>
</reference>
<accession>A0AAD5ST59</accession>
<name>A0AAD5ST59_9FUNG</name>
<dbReference type="AlphaFoldDB" id="A0AAD5ST59"/>
<evidence type="ECO:0000259" key="1">
    <source>
        <dbReference type="Pfam" id="PF13910"/>
    </source>
</evidence>
<dbReference type="PANTHER" id="PTHR31701:SF2">
    <property type="entry name" value="ENDOPLASMIC RETICULUM MEMBRANE-ASSOCIATED RNA DEGRADATION PROTEIN"/>
    <property type="match status" value="1"/>
</dbReference>
<proteinExistence type="predicted"/>
<dbReference type="Pfam" id="PF13910">
    <property type="entry name" value="DUF4209"/>
    <property type="match status" value="1"/>
</dbReference>
<comment type="caution">
    <text evidence="2">The sequence shown here is derived from an EMBL/GenBank/DDBJ whole genome shotgun (WGS) entry which is preliminary data.</text>
</comment>
<dbReference type="EMBL" id="JADGJH010002106">
    <property type="protein sequence ID" value="KAJ3103409.1"/>
    <property type="molecule type" value="Genomic_DNA"/>
</dbReference>
<dbReference type="InterPro" id="IPR025209">
    <property type="entry name" value="DUF4209"/>
</dbReference>
<organism evidence="2 3">
    <name type="scientific">Physocladia obscura</name>
    <dbReference type="NCBI Taxonomy" id="109957"/>
    <lineage>
        <taxon>Eukaryota</taxon>
        <taxon>Fungi</taxon>
        <taxon>Fungi incertae sedis</taxon>
        <taxon>Chytridiomycota</taxon>
        <taxon>Chytridiomycota incertae sedis</taxon>
        <taxon>Chytridiomycetes</taxon>
        <taxon>Chytridiales</taxon>
        <taxon>Chytriomycetaceae</taxon>
        <taxon>Physocladia</taxon>
    </lineage>
</organism>
<dbReference type="Proteomes" id="UP001211907">
    <property type="component" value="Unassembled WGS sequence"/>
</dbReference>
<keyword evidence="3" id="KW-1185">Reference proteome</keyword>
<gene>
    <name evidence="2" type="ORF">HK100_004207</name>
</gene>
<sequence length="603" mass="68427">MSALSAEVHRMLHISKEISTKADPHLLTIISSGLVFINWNQLQEQFDLSINNNDFVHALKCLAVESMTILERGLYDLYFLHCLSKTKKSNLILRDLIASKELRSTLHPAAIKLLELLFLPKNLNLRNLVVTIDFSWHGFLTQDEFPTPYATLILVLMTTIFQEEIFHDPFTHHDLDAFKSHENFKPVISIIQEAQLAVFGASISELEEMVSRSSFVPTNHQRQVITALKYFKDGYELLFLFSALPALEHAVRLLFSRVNCVSEIAIAHIDQYFSTLDGFGQRHKHQVLLDGCVFATGESNKMLDLLQTTNINDDSRAENGSLAIFLDLFMMERGPGLRGKLCHGELSLDSLFKTVNSVSVISALLFFSILKLSIERTIKNITAWENQQNRLQYNTIKIPDSDQTSVRIQVDGIAVEYADKDARILPSISNRATLPTLVQHLEKLIDADVLQLERLTGIKETLSNLQPNFPLPEFQAARSLPIGHCLLSIMDLLESASKLNMLLEKVTDRTARSGQRRALYTNIIIFPFVSKLYRYVILWIKEASTSSLLAANLPFPKMLEFLGAFFSFTDGKNTAIFEKCFHAALQFFKGKIGEKFREPFQQL</sequence>
<protein>
    <recommendedName>
        <fullName evidence="1">DUF4209 domain-containing protein</fullName>
    </recommendedName>
</protein>
<feature type="domain" description="DUF4209" evidence="1">
    <location>
        <begin position="70"/>
        <end position="159"/>
    </location>
</feature>
<evidence type="ECO:0000313" key="2">
    <source>
        <dbReference type="EMBL" id="KAJ3103409.1"/>
    </source>
</evidence>
<evidence type="ECO:0000313" key="3">
    <source>
        <dbReference type="Proteomes" id="UP001211907"/>
    </source>
</evidence>
<dbReference type="PANTHER" id="PTHR31701">
    <property type="entry name" value="ENDOPLASMIC RETICULUM MEMBRANE-ASSOCIATED RNA DEGRADATION PROTEIN"/>
    <property type="match status" value="1"/>
</dbReference>
<dbReference type="InterPro" id="IPR039635">
    <property type="entry name" value="ERMARD"/>
</dbReference>